<feature type="transmembrane region" description="Helical" evidence="2">
    <location>
        <begin position="553"/>
        <end position="573"/>
    </location>
</feature>
<dbReference type="InterPro" id="IPR021840">
    <property type="entry name" value="DUF3433"/>
</dbReference>
<dbReference type="PANTHER" id="PTHR37544:SF3">
    <property type="entry name" value="SPRAY"/>
    <property type="match status" value="1"/>
</dbReference>
<comment type="caution">
    <text evidence="3">The sequence shown here is derived from an EMBL/GenBank/DDBJ whole genome shotgun (WGS) entry which is preliminary data.</text>
</comment>
<proteinExistence type="predicted"/>
<evidence type="ECO:0000256" key="2">
    <source>
        <dbReference type="SAM" id="Phobius"/>
    </source>
</evidence>
<dbReference type="Proteomes" id="UP000319663">
    <property type="component" value="Unassembled WGS sequence"/>
</dbReference>
<dbReference type="OrthoDB" id="3248909at2759"/>
<feature type="compositionally biased region" description="Polar residues" evidence="1">
    <location>
        <begin position="50"/>
        <end position="60"/>
    </location>
</feature>
<feature type="transmembrane region" description="Helical" evidence="2">
    <location>
        <begin position="248"/>
        <end position="267"/>
    </location>
</feature>
<protein>
    <submittedName>
        <fullName evidence="3">Uncharacterized protein</fullName>
    </submittedName>
</protein>
<dbReference type="Pfam" id="PF11915">
    <property type="entry name" value="DUF3433"/>
    <property type="match status" value="2"/>
</dbReference>
<sequence length="772" mass="86548">MADPDISQGSEGPLPPHAAVFLRVNRPESTPPMPRYGRMENDDDHPLTGKSLSKQKNASRWSGIHELTRPKSILQRLASPDLRASLGFSPRTTGQRSALHNFRDSEIIVGVDLSSFEGPATAKLFTSQASKRVVSAQVRLGPTADALSPRPNVNLELSRDNRVSRSDTIRRYGQQLATETNMIVSVQEIPPVVDLSSLEGPKNDVQHAGLRKQEMLSWTTRSPSSSSSYFYPADPEQPNWKPFSMRPFYILMLFMLSLALAAVQEFLCQRSQHLKKQGRGLIQYNIVSDVSTSAFFCWKYLPTIVMVSYGVLWQVTDYEVKRLEPYYQLAQPTGNVAAKSLNLDYVTLWSYFVPVKAARLRHWAVFVSSLGTILATTAAPSLLNPSIASVRNPKCSDVKRDCAEFKYFVRIHPVWSRLVTACLVIVAILAAVLSIQLRRRSGLLGDPRGIAGVAAMATKSHILTDFQGMDEALHDEIHKRLRHRRYILYKSTIWQGEYVRASSDDDDDDLSSRRRATNPHPIILHPRILVVFLAFLCICLPLIPIVTYTRVNIVAVHLPWLLTLIATLIKQLWTTLEFAVKMIEPFYTLSKGNALPSLTLTLDYQGTPYGLLPFQALLHGHYLVALVGLGSILGDILTVVASSLSLSAERETQQSFTVSSTLAIAITIFLILTGTLVFVRRRRPFMPRQPSTIASILAFIYQSRMLEDFEGTERFTNAQMEAMLVAKNKRYGLGWVKGLDQRPHCAVDEEPMLSRYVHGVSYIKARAPWEDV</sequence>
<reference evidence="3 4" key="1">
    <citation type="submission" date="2019-06" db="EMBL/GenBank/DDBJ databases">
        <title>Wine fermentation using esterase from Monascus purpureus.</title>
        <authorList>
            <person name="Geng C."/>
            <person name="Zhang Y."/>
        </authorList>
    </citation>
    <scope>NUCLEOTIDE SEQUENCE [LARGE SCALE GENOMIC DNA]</scope>
    <source>
        <strain evidence="3">HQ1</strain>
    </source>
</reference>
<gene>
    <name evidence="3" type="ORF">MPDQ_000789</name>
</gene>
<keyword evidence="2" id="KW-0812">Transmembrane</keyword>
<evidence type="ECO:0000313" key="4">
    <source>
        <dbReference type="Proteomes" id="UP000319663"/>
    </source>
</evidence>
<evidence type="ECO:0000313" key="3">
    <source>
        <dbReference type="EMBL" id="TQB70186.1"/>
    </source>
</evidence>
<evidence type="ECO:0000256" key="1">
    <source>
        <dbReference type="SAM" id="MobiDB-lite"/>
    </source>
</evidence>
<feature type="transmembrane region" description="Helical" evidence="2">
    <location>
        <begin position="528"/>
        <end position="547"/>
    </location>
</feature>
<feature type="compositionally biased region" description="Basic and acidic residues" evidence="1">
    <location>
        <begin position="37"/>
        <end position="47"/>
    </location>
</feature>
<feature type="transmembrane region" description="Helical" evidence="2">
    <location>
        <begin position="622"/>
        <end position="644"/>
    </location>
</feature>
<keyword evidence="2" id="KW-1133">Transmembrane helix</keyword>
<accession>A0A507QNZ2</accession>
<feature type="transmembrane region" description="Helical" evidence="2">
    <location>
        <begin position="656"/>
        <end position="679"/>
    </location>
</feature>
<feature type="transmembrane region" description="Helical" evidence="2">
    <location>
        <begin position="414"/>
        <end position="435"/>
    </location>
</feature>
<name>A0A507QNZ2_MONPU</name>
<dbReference type="PANTHER" id="PTHR37544">
    <property type="entry name" value="SPRAY-RELATED"/>
    <property type="match status" value="1"/>
</dbReference>
<dbReference type="STRING" id="5098.A0A507QNZ2"/>
<dbReference type="AlphaFoldDB" id="A0A507QNZ2"/>
<keyword evidence="2" id="KW-0472">Membrane</keyword>
<organism evidence="3 4">
    <name type="scientific">Monascus purpureus</name>
    <name type="common">Red mold</name>
    <name type="synonym">Monascus anka</name>
    <dbReference type="NCBI Taxonomy" id="5098"/>
    <lineage>
        <taxon>Eukaryota</taxon>
        <taxon>Fungi</taxon>
        <taxon>Dikarya</taxon>
        <taxon>Ascomycota</taxon>
        <taxon>Pezizomycotina</taxon>
        <taxon>Eurotiomycetes</taxon>
        <taxon>Eurotiomycetidae</taxon>
        <taxon>Eurotiales</taxon>
        <taxon>Aspergillaceae</taxon>
        <taxon>Monascus</taxon>
    </lineage>
</organism>
<dbReference type="EMBL" id="VIFY01000118">
    <property type="protein sequence ID" value="TQB70186.1"/>
    <property type="molecule type" value="Genomic_DNA"/>
</dbReference>
<feature type="region of interest" description="Disordered" evidence="1">
    <location>
        <begin position="1"/>
        <end position="60"/>
    </location>
</feature>
<keyword evidence="4" id="KW-1185">Reference proteome</keyword>